<gene>
    <name evidence="1" type="ordered locus">Dbac_2331</name>
</gene>
<dbReference type="eggNOG" id="COG3784">
    <property type="taxonomic scope" value="Bacteria"/>
</dbReference>
<name>C7LR06_DESBD</name>
<accession>C7LR06</accession>
<evidence type="ECO:0008006" key="3">
    <source>
        <dbReference type="Google" id="ProtNLM"/>
    </source>
</evidence>
<organism evidence="1 2">
    <name type="scientific">Desulfomicrobium baculatum (strain DSM 4028 / VKM B-1378 / X)</name>
    <name type="common">Desulfovibrio baculatus</name>
    <dbReference type="NCBI Taxonomy" id="525897"/>
    <lineage>
        <taxon>Bacteria</taxon>
        <taxon>Pseudomonadati</taxon>
        <taxon>Thermodesulfobacteriota</taxon>
        <taxon>Desulfovibrionia</taxon>
        <taxon>Desulfovibrionales</taxon>
        <taxon>Desulfomicrobiaceae</taxon>
        <taxon>Desulfomicrobium</taxon>
    </lineage>
</organism>
<dbReference type="OrthoDB" id="198301at2"/>
<dbReference type="RefSeq" id="WP_015774501.1">
    <property type="nucleotide sequence ID" value="NC_013173.1"/>
</dbReference>
<reference evidence="1 2" key="1">
    <citation type="journal article" date="2009" name="Stand. Genomic Sci.">
        <title>Complete genome sequence of Desulfomicrobium baculatum type strain (X).</title>
        <authorList>
            <person name="Copeland A."/>
            <person name="Spring S."/>
            <person name="Goker M."/>
            <person name="Schneider S."/>
            <person name="Lapidus A."/>
            <person name="Del Rio T.G."/>
            <person name="Tice H."/>
            <person name="Cheng J.F."/>
            <person name="Chen F."/>
            <person name="Nolan M."/>
            <person name="Bruce D."/>
            <person name="Goodwin L."/>
            <person name="Pitluck S."/>
            <person name="Ivanova N."/>
            <person name="Mavrommatis K."/>
            <person name="Ovchinnikova G."/>
            <person name="Pati A."/>
            <person name="Chen A."/>
            <person name="Palaniappan K."/>
            <person name="Land M."/>
            <person name="Hauser L."/>
            <person name="Chang Y.J."/>
            <person name="Jeffries C.C."/>
            <person name="Meincke L."/>
            <person name="Sims D."/>
            <person name="Brettin T."/>
            <person name="Detter J.C."/>
            <person name="Han C."/>
            <person name="Chain P."/>
            <person name="Bristow J."/>
            <person name="Eisen J.A."/>
            <person name="Markowitz V."/>
            <person name="Hugenholtz P."/>
            <person name="Kyrpides N.C."/>
            <person name="Klenk H.P."/>
            <person name="Lucas S."/>
        </authorList>
    </citation>
    <scope>NUCLEOTIDE SEQUENCE [LARGE SCALE GENOMIC DNA]</scope>
    <source>
        <strain evidence="2">DSM 4028 / VKM B-1378 / X</strain>
    </source>
</reference>
<dbReference type="AlphaFoldDB" id="C7LR06"/>
<dbReference type="HOGENOM" id="CLU_146585_0_1_7"/>
<proteinExistence type="predicted"/>
<sequence>MRKMKHLIPILLALSFVMLCVQAGFAQGIKDRMLSRLPVINELKAQGLVGENNQGFLEFRSGKKPSADVINAENTDRQEVYKAIAARQNATPALVGQTRAAQIAEKEAPGTWIQSPDGAWKKK</sequence>
<dbReference type="STRING" id="525897.Dbac_2331"/>
<dbReference type="Pfam" id="PF07027">
    <property type="entry name" value="DUF1318"/>
    <property type="match status" value="1"/>
</dbReference>
<dbReference type="InterPro" id="IPR008309">
    <property type="entry name" value="YdbL"/>
</dbReference>
<dbReference type="EMBL" id="CP001629">
    <property type="protein sequence ID" value="ACU90412.1"/>
    <property type="molecule type" value="Genomic_DNA"/>
</dbReference>
<dbReference type="KEGG" id="dba:Dbac_2331"/>
<protein>
    <recommendedName>
        <fullName evidence="3">DUF1318 domain-containing protein</fullName>
    </recommendedName>
</protein>
<dbReference type="Proteomes" id="UP000002216">
    <property type="component" value="Chromosome"/>
</dbReference>
<keyword evidence="2" id="KW-1185">Reference proteome</keyword>
<evidence type="ECO:0000313" key="2">
    <source>
        <dbReference type="Proteomes" id="UP000002216"/>
    </source>
</evidence>
<evidence type="ECO:0000313" key="1">
    <source>
        <dbReference type="EMBL" id="ACU90412.1"/>
    </source>
</evidence>